<dbReference type="Proteomes" id="UP000887565">
    <property type="component" value="Unplaced"/>
</dbReference>
<name>A0A915I712_ROMCU</name>
<proteinExistence type="predicted"/>
<dbReference type="WBParaSite" id="nRc.2.0.1.t09929-RA">
    <property type="protein sequence ID" value="nRc.2.0.1.t09929-RA"/>
    <property type="gene ID" value="nRc.2.0.1.g09929"/>
</dbReference>
<keyword evidence="1" id="KW-1185">Reference proteome</keyword>
<reference evidence="2" key="1">
    <citation type="submission" date="2022-11" db="UniProtKB">
        <authorList>
            <consortium name="WormBaseParasite"/>
        </authorList>
    </citation>
    <scope>IDENTIFICATION</scope>
</reference>
<sequence>MKKTPLLRTEILSKNPRIP</sequence>
<organism evidence="1 2">
    <name type="scientific">Romanomermis culicivorax</name>
    <name type="common">Nematode worm</name>
    <dbReference type="NCBI Taxonomy" id="13658"/>
    <lineage>
        <taxon>Eukaryota</taxon>
        <taxon>Metazoa</taxon>
        <taxon>Ecdysozoa</taxon>
        <taxon>Nematoda</taxon>
        <taxon>Enoplea</taxon>
        <taxon>Dorylaimia</taxon>
        <taxon>Mermithida</taxon>
        <taxon>Mermithoidea</taxon>
        <taxon>Mermithidae</taxon>
        <taxon>Romanomermis</taxon>
    </lineage>
</organism>
<accession>A0A915I712</accession>
<evidence type="ECO:0000313" key="2">
    <source>
        <dbReference type="WBParaSite" id="nRc.2.0.1.t09929-RA"/>
    </source>
</evidence>
<protein>
    <submittedName>
        <fullName evidence="2">Uncharacterized protein</fullName>
    </submittedName>
</protein>
<evidence type="ECO:0000313" key="1">
    <source>
        <dbReference type="Proteomes" id="UP000887565"/>
    </source>
</evidence>
<dbReference type="AlphaFoldDB" id="A0A915I712"/>